<gene>
    <name evidence="2" type="ORF">SOCE836_011800</name>
</gene>
<organism evidence="2 3">
    <name type="scientific">Sorangium cellulosum</name>
    <name type="common">Polyangium cellulosum</name>
    <dbReference type="NCBI Taxonomy" id="56"/>
    <lineage>
        <taxon>Bacteria</taxon>
        <taxon>Pseudomonadati</taxon>
        <taxon>Myxococcota</taxon>
        <taxon>Polyangia</taxon>
        <taxon>Polyangiales</taxon>
        <taxon>Polyangiaceae</taxon>
        <taxon>Sorangium</taxon>
    </lineage>
</organism>
<evidence type="ECO:0000256" key="1">
    <source>
        <dbReference type="SAM" id="MobiDB-lite"/>
    </source>
</evidence>
<evidence type="ECO:0000313" key="3">
    <source>
        <dbReference type="Proteomes" id="UP000295497"/>
    </source>
</evidence>
<evidence type="ECO:0000313" key="2">
    <source>
        <dbReference type="EMBL" id="AUX29093.1"/>
    </source>
</evidence>
<proteinExistence type="predicted"/>
<dbReference type="EMBL" id="CP012672">
    <property type="protein sequence ID" value="AUX29093.1"/>
    <property type="molecule type" value="Genomic_DNA"/>
</dbReference>
<protein>
    <submittedName>
        <fullName evidence="2">Uncharacterized protein</fullName>
    </submittedName>
</protein>
<reference evidence="2 3" key="1">
    <citation type="submission" date="2015-09" db="EMBL/GenBank/DDBJ databases">
        <title>Sorangium comparison.</title>
        <authorList>
            <person name="Zaburannyi N."/>
            <person name="Bunk B."/>
            <person name="Overmann J."/>
            <person name="Mueller R."/>
        </authorList>
    </citation>
    <scope>NUCLEOTIDE SEQUENCE [LARGE SCALE GENOMIC DNA]</scope>
    <source>
        <strain evidence="2 3">So ce836</strain>
    </source>
</reference>
<sequence>MTEAGARLASAAGRGAPRRRARPPAYCANAPMVSFGPSLRRLACWCGSYW</sequence>
<dbReference type="Proteomes" id="UP000295497">
    <property type="component" value="Chromosome"/>
</dbReference>
<feature type="compositionally biased region" description="Low complexity" evidence="1">
    <location>
        <begin position="1"/>
        <end position="15"/>
    </location>
</feature>
<feature type="region of interest" description="Disordered" evidence="1">
    <location>
        <begin position="1"/>
        <end position="22"/>
    </location>
</feature>
<accession>A0A4P2QIB8</accession>
<name>A0A4P2QIB8_SORCE</name>
<dbReference type="AlphaFoldDB" id="A0A4P2QIB8"/>